<dbReference type="Gene3D" id="3.90.1420.10">
    <property type="entry name" value="Rubisco LSMT, substrate-binding domain"/>
    <property type="match status" value="1"/>
</dbReference>
<evidence type="ECO:0000313" key="5">
    <source>
        <dbReference type="EMBL" id="KAI3424115.1"/>
    </source>
</evidence>
<evidence type="ECO:0000256" key="2">
    <source>
        <dbReference type="ARBA" id="ARBA00022679"/>
    </source>
</evidence>
<keyword evidence="3" id="KW-0949">S-adenosyl-L-methionine</keyword>
<dbReference type="EMBL" id="SIDB01000013">
    <property type="protein sequence ID" value="KAI3424115.1"/>
    <property type="molecule type" value="Genomic_DNA"/>
</dbReference>
<dbReference type="PANTHER" id="PTHR13271">
    <property type="entry name" value="UNCHARACTERIZED PUTATIVE METHYLTRANSFERASE"/>
    <property type="match status" value="1"/>
</dbReference>
<dbReference type="GO" id="GO:0032259">
    <property type="term" value="P:methylation"/>
    <property type="evidence" value="ECO:0007669"/>
    <property type="project" value="UniProtKB-KW"/>
</dbReference>
<dbReference type="PROSITE" id="PS50280">
    <property type="entry name" value="SET"/>
    <property type="match status" value="1"/>
</dbReference>
<keyword evidence="6" id="KW-1185">Reference proteome</keyword>
<dbReference type="PANTHER" id="PTHR13271:SF137">
    <property type="entry name" value="SET DOMAIN-CONTAINING PROTEIN"/>
    <property type="match status" value="1"/>
</dbReference>
<dbReference type="OrthoDB" id="341421at2759"/>
<dbReference type="InterPro" id="IPR001214">
    <property type="entry name" value="SET_dom"/>
</dbReference>
<dbReference type="Pfam" id="PF00856">
    <property type="entry name" value="SET"/>
    <property type="match status" value="1"/>
</dbReference>
<dbReference type="SUPFAM" id="SSF81822">
    <property type="entry name" value="RuBisCo LSMT C-terminal, substrate-binding domain"/>
    <property type="match status" value="1"/>
</dbReference>
<evidence type="ECO:0000259" key="4">
    <source>
        <dbReference type="PROSITE" id="PS50280"/>
    </source>
</evidence>
<protein>
    <recommendedName>
        <fullName evidence="4">SET domain-containing protein</fullName>
    </recommendedName>
</protein>
<dbReference type="Pfam" id="PF09273">
    <property type="entry name" value="Rubis-subs-bind"/>
    <property type="match status" value="1"/>
</dbReference>
<gene>
    <name evidence="5" type="ORF">D9Q98_009476</name>
</gene>
<dbReference type="GO" id="GO:0016279">
    <property type="term" value="F:protein-lysine N-methyltransferase activity"/>
    <property type="evidence" value="ECO:0007669"/>
    <property type="project" value="TreeGrafter"/>
</dbReference>
<comment type="caution">
    <text evidence="5">The sequence shown here is derived from an EMBL/GenBank/DDBJ whole genome shotgun (WGS) entry which is preliminary data.</text>
</comment>
<feature type="domain" description="SET" evidence="4">
    <location>
        <begin position="103"/>
        <end position="203"/>
    </location>
</feature>
<name>A0A9D4TF92_CHLVU</name>
<sequence length="412" mass="44674">MLCVTDKPEEGNAFGKATLADWQQVHGRLPPLLVRYLLSADQGDWFTRLVAYLLWVKKNAQGPWPMYINMLPKVDELTNLMNYRPDELEEFQSASFAALASQERTQIRDLHETLFSSSSGELKALKLADSLDDTVWGCCMVNSRGFSDVVNGETVSLLVPLADMANHSLSPNAAYRFNVEQDAFEISALQDVEVGTEACISYGCTGKDNRGLMRDYGFALPGNYNDRIPFSAGDDIASQLAAKAAGGTQGSQGRPSLDGWRLMATLGLGGRPSIGRYNLDTAADAARGDSEQDVAQRRRLAAVMSLNPFLRFPGLPRPGSGTAGIPEWSQTELQAERRSIDALLAQCSSMMASMPTSVETDEQLLAAAAAGGSGAGPQMNVRRQQAVRVRLENKNLLLAAQAVLQQYADSLS</sequence>
<dbReference type="InterPro" id="IPR050600">
    <property type="entry name" value="SETD3_SETD6_MTase"/>
</dbReference>
<dbReference type="Gene3D" id="3.90.1410.10">
    <property type="entry name" value="set domain protein methyltransferase, domain 1"/>
    <property type="match status" value="1"/>
</dbReference>
<organism evidence="5 6">
    <name type="scientific">Chlorella vulgaris</name>
    <name type="common">Green alga</name>
    <dbReference type="NCBI Taxonomy" id="3077"/>
    <lineage>
        <taxon>Eukaryota</taxon>
        <taxon>Viridiplantae</taxon>
        <taxon>Chlorophyta</taxon>
        <taxon>core chlorophytes</taxon>
        <taxon>Trebouxiophyceae</taxon>
        <taxon>Chlorellales</taxon>
        <taxon>Chlorellaceae</taxon>
        <taxon>Chlorella clade</taxon>
        <taxon>Chlorella</taxon>
    </lineage>
</organism>
<accession>A0A9D4TF92</accession>
<reference evidence="5" key="1">
    <citation type="journal article" date="2019" name="Plant J.">
        <title>Chlorella vulgaris genome assembly and annotation reveals the molecular basis for metabolic acclimation to high light conditions.</title>
        <authorList>
            <person name="Cecchin M."/>
            <person name="Marcolungo L."/>
            <person name="Rossato M."/>
            <person name="Girolomoni L."/>
            <person name="Cosentino E."/>
            <person name="Cuine S."/>
            <person name="Li-Beisson Y."/>
            <person name="Delledonne M."/>
            <person name="Ballottari M."/>
        </authorList>
    </citation>
    <scope>NUCLEOTIDE SEQUENCE</scope>
    <source>
        <strain evidence="5">211/11P</strain>
    </source>
</reference>
<dbReference type="CDD" id="cd10527">
    <property type="entry name" value="SET_LSMT"/>
    <property type="match status" value="1"/>
</dbReference>
<reference evidence="5" key="2">
    <citation type="submission" date="2020-11" db="EMBL/GenBank/DDBJ databases">
        <authorList>
            <person name="Cecchin M."/>
            <person name="Marcolungo L."/>
            <person name="Rossato M."/>
            <person name="Girolomoni L."/>
            <person name="Cosentino E."/>
            <person name="Cuine S."/>
            <person name="Li-Beisson Y."/>
            <person name="Delledonne M."/>
            <person name="Ballottari M."/>
        </authorList>
    </citation>
    <scope>NUCLEOTIDE SEQUENCE</scope>
    <source>
        <strain evidence="5">211/11P</strain>
        <tissue evidence="5">Whole cell</tissue>
    </source>
</reference>
<keyword evidence="2" id="KW-0808">Transferase</keyword>
<evidence type="ECO:0000313" key="6">
    <source>
        <dbReference type="Proteomes" id="UP001055712"/>
    </source>
</evidence>
<keyword evidence="1" id="KW-0489">Methyltransferase</keyword>
<dbReference type="SUPFAM" id="SSF82199">
    <property type="entry name" value="SET domain"/>
    <property type="match status" value="1"/>
</dbReference>
<dbReference type="InterPro" id="IPR046341">
    <property type="entry name" value="SET_dom_sf"/>
</dbReference>
<dbReference type="AlphaFoldDB" id="A0A9D4TF92"/>
<evidence type="ECO:0000256" key="1">
    <source>
        <dbReference type="ARBA" id="ARBA00022603"/>
    </source>
</evidence>
<dbReference type="InterPro" id="IPR015353">
    <property type="entry name" value="Rubisco_LSMT_subst-bd"/>
</dbReference>
<dbReference type="InterPro" id="IPR036464">
    <property type="entry name" value="Rubisco_LSMT_subst-bd_sf"/>
</dbReference>
<dbReference type="Proteomes" id="UP001055712">
    <property type="component" value="Unassembled WGS sequence"/>
</dbReference>
<evidence type="ECO:0000256" key="3">
    <source>
        <dbReference type="ARBA" id="ARBA00022691"/>
    </source>
</evidence>
<proteinExistence type="predicted"/>